<feature type="domain" description="NAD(P)-binding" evidence="2">
    <location>
        <begin position="7"/>
        <end position="149"/>
    </location>
</feature>
<gene>
    <name evidence="3" type="ordered locus">Rta_11830</name>
</gene>
<dbReference type="GO" id="GO:0044877">
    <property type="term" value="F:protein-containing complex binding"/>
    <property type="evidence" value="ECO:0007669"/>
    <property type="project" value="TreeGrafter"/>
</dbReference>
<organism evidence="3 4">
    <name type="scientific">Ramlibacter tataouinensis (strain ATCC BAA-407 / DSM 14655 / LMG 21543 / TTB310)</name>
    <dbReference type="NCBI Taxonomy" id="365046"/>
    <lineage>
        <taxon>Bacteria</taxon>
        <taxon>Pseudomonadati</taxon>
        <taxon>Pseudomonadota</taxon>
        <taxon>Betaproteobacteria</taxon>
        <taxon>Burkholderiales</taxon>
        <taxon>Comamonadaceae</taxon>
        <taxon>Ramlibacter</taxon>
    </lineage>
</organism>
<dbReference type="InterPro" id="IPR016040">
    <property type="entry name" value="NAD(P)-bd_dom"/>
</dbReference>
<dbReference type="EMBL" id="CP000245">
    <property type="protein sequence ID" value="AEG92269.1"/>
    <property type="molecule type" value="Genomic_DNA"/>
</dbReference>
<keyword evidence="4" id="KW-1185">Reference proteome</keyword>
<name>F5Y1L8_RAMTT</name>
<dbReference type="OrthoDB" id="5292533at2"/>
<protein>
    <recommendedName>
        <fullName evidence="2">NAD(P)-binding domain-containing protein</fullName>
    </recommendedName>
</protein>
<evidence type="ECO:0000259" key="2">
    <source>
        <dbReference type="Pfam" id="PF13460"/>
    </source>
</evidence>
<dbReference type="InterPro" id="IPR036291">
    <property type="entry name" value="NAD(P)-bd_dom_sf"/>
</dbReference>
<accession>F5Y1L8</accession>
<feature type="transmembrane region" description="Helical" evidence="1">
    <location>
        <begin position="344"/>
        <end position="367"/>
    </location>
</feature>
<evidence type="ECO:0000313" key="4">
    <source>
        <dbReference type="Proteomes" id="UP000008385"/>
    </source>
</evidence>
<feature type="transmembrane region" description="Helical" evidence="1">
    <location>
        <begin position="308"/>
        <end position="332"/>
    </location>
</feature>
<dbReference type="Pfam" id="PF13460">
    <property type="entry name" value="NAD_binding_10"/>
    <property type="match status" value="1"/>
</dbReference>
<dbReference type="STRING" id="365046.Rta_11830"/>
<evidence type="ECO:0000256" key="1">
    <source>
        <dbReference type="SAM" id="Phobius"/>
    </source>
</evidence>
<dbReference type="PATRIC" id="fig|365046.3.peg.1210"/>
<dbReference type="eggNOG" id="COG0702">
    <property type="taxonomic scope" value="Bacteria"/>
</dbReference>
<dbReference type="InterPro" id="IPR051207">
    <property type="entry name" value="ComplexI_NDUFA9_subunit"/>
</dbReference>
<dbReference type="AlphaFoldDB" id="F5Y1L8"/>
<keyword evidence="1" id="KW-0812">Transmembrane</keyword>
<dbReference type="KEGG" id="rta:Rta_11830"/>
<dbReference type="InterPro" id="IPR025695">
    <property type="entry name" value="DoxX-like"/>
</dbReference>
<dbReference type="Pfam" id="PF13781">
    <property type="entry name" value="DoxX_3"/>
    <property type="match status" value="1"/>
</dbReference>
<sequence length="437" mass="46435">MRILMTGATGFIGRALARALLREGHELVCAVRDPARLSLGSGAWRGLRVDLSTVPMSEWWKPHLAGIDAVINAVGIIREQPGQTFEALHDRAPCELFHACAQAGVRQVVQVSALGADAQATSRYHLSKKAADDVLRALPVAGTVVQPSLVYGSEGASAAMFNQMAAAPLLALPQRGGMAVQPVHATDVVAGVLALLRKPPAPGSTIAFVGPQPMPLRDYLRQLRRALGIAGPLPVLPLPTFLFMTGARVAARLPGSILDEETAGMLLRGNAAPAADFRRLLGRPPREVAQFIHAAEAPALRTQAVLGVWLPVLRVALALLWIWTAIVSLGLYPVAQSYELLARVGLTGGLAALALYGAAGLDLLLGVLTLAAPAAWRRWVWASQLLLIGGYTLLITLFLPEYWLHPYGPLSKNLPLLAAIGLLWALEPARPAHGGLR</sequence>
<reference evidence="4" key="1">
    <citation type="submission" date="2006-01" db="EMBL/GenBank/DDBJ databases">
        <title>Genome of the cyst-dividing bacterium Ramlibacter tataouinensis.</title>
        <authorList>
            <person name="Barakat M."/>
            <person name="Ortet P."/>
            <person name="De Luca G."/>
            <person name="Jourlin-Castelli C."/>
            <person name="Ansaldi M."/>
            <person name="Py B."/>
            <person name="Fichant G."/>
            <person name="Coutinho P."/>
            <person name="Voulhoux R."/>
            <person name="Bastien O."/>
            <person name="Roy S."/>
            <person name="Marechal E."/>
            <person name="Henrissat B."/>
            <person name="Quentin Y."/>
            <person name="Noirot P."/>
            <person name="Filloux A."/>
            <person name="Mejean V."/>
            <person name="DuBow M."/>
            <person name="Barras F."/>
            <person name="Heulin T."/>
        </authorList>
    </citation>
    <scope>NUCLEOTIDE SEQUENCE [LARGE SCALE GENOMIC DNA]</scope>
    <source>
        <strain evidence="4">ATCC BAA-407 / DSM 14655 / LMG 21543 / TTB310</strain>
    </source>
</reference>
<proteinExistence type="predicted"/>
<dbReference type="PANTHER" id="PTHR12126:SF11">
    <property type="entry name" value="NADH DEHYDROGENASE [UBIQUINONE] 1 ALPHA SUBCOMPLEX SUBUNIT 9, MITOCHONDRIAL"/>
    <property type="match status" value="1"/>
</dbReference>
<reference evidence="3 4" key="2">
    <citation type="journal article" date="2011" name="PLoS ONE">
        <title>The Cyst-Dividing Bacterium Ramlibacter tataouinensis TTB310 Genome Reveals a Well-Stocked Toolbox for Adaptation to a Desert Environment.</title>
        <authorList>
            <person name="De Luca G."/>
            <person name="Barakat M."/>
            <person name="Ortet P."/>
            <person name="Fochesato S."/>
            <person name="Jourlin-Castelli C."/>
            <person name="Ansaldi M."/>
            <person name="Py B."/>
            <person name="Fichant G."/>
            <person name="Coutinho P.M."/>
            <person name="Voulhoux R."/>
            <person name="Bastien O."/>
            <person name="Marechal E."/>
            <person name="Henrissat B."/>
            <person name="Quentin Y."/>
            <person name="Noirot P."/>
            <person name="Filloux A."/>
            <person name="Mejean V."/>
            <person name="Dubow M.S."/>
            <person name="Barras F."/>
            <person name="Barbe V."/>
            <person name="Weissenbach J."/>
            <person name="Mihalcescu I."/>
            <person name="Vermeglio A."/>
            <person name="Achouak W."/>
            <person name="Heulin T."/>
        </authorList>
    </citation>
    <scope>NUCLEOTIDE SEQUENCE [LARGE SCALE GENOMIC DNA]</scope>
    <source>
        <strain evidence="4">ATCC BAA-407 / DSM 14655 / LMG 21543 / TTB310</strain>
    </source>
</reference>
<keyword evidence="1" id="KW-0472">Membrane</keyword>
<dbReference type="PANTHER" id="PTHR12126">
    <property type="entry name" value="NADH-UBIQUINONE OXIDOREDUCTASE 39 KDA SUBUNIT-RELATED"/>
    <property type="match status" value="1"/>
</dbReference>
<keyword evidence="1" id="KW-1133">Transmembrane helix</keyword>
<evidence type="ECO:0000313" key="3">
    <source>
        <dbReference type="EMBL" id="AEG92269.1"/>
    </source>
</evidence>
<dbReference type="SUPFAM" id="SSF51735">
    <property type="entry name" value="NAD(P)-binding Rossmann-fold domains"/>
    <property type="match status" value="1"/>
</dbReference>
<dbReference type="Proteomes" id="UP000008385">
    <property type="component" value="Chromosome"/>
</dbReference>
<feature type="transmembrane region" description="Helical" evidence="1">
    <location>
        <begin position="379"/>
        <end position="399"/>
    </location>
</feature>
<dbReference type="Gene3D" id="3.40.50.720">
    <property type="entry name" value="NAD(P)-binding Rossmann-like Domain"/>
    <property type="match status" value="1"/>
</dbReference>
<dbReference type="HOGENOM" id="CLU_007383_6_5_4"/>